<protein>
    <submittedName>
        <fullName evidence="2">Uncharacterized protein</fullName>
    </submittedName>
</protein>
<dbReference type="Proteomes" id="UP000217944">
    <property type="component" value="Unassembled WGS sequence"/>
</dbReference>
<gene>
    <name evidence="2" type="ORF">LNAT_P1116</name>
</gene>
<dbReference type="AlphaFoldDB" id="A0A292YF13"/>
<evidence type="ECO:0000313" key="2">
    <source>
        <dbReference type="EMBL" id="GAX87819.1"/>
    </source>
</evidence>
<accession>A0A292YF13</accession>
<keyword evidence="3" id="KW-1185">Reference proteome</keyword>
<organism evidence="2 3">
    <name type="scientific">Lebetimonas natsushimae</name>
    <dbReference type="NCBI Taxonomy" id="1936991"/>
    <lineage>
        <taxon>Bacteria</taxon>
        <taxon>Pseudomonadati</taxon>
        <taxon>Campylobacterota</taxon>
        <taxon>Epsilonproteobacteria</taxon>
        <taxon>Nautiliales</taxon>
        <taxon>Nautiliaceae</taxon>
        <taxon>Lebetimonas</taxon>
    </lineage>
</organism>
<comment type="caution">
    <text evidence="2">The sequence shown here is derived from an EMBL/GenBank/DDBJ whole genome shotgun (WGS) entry which is preliminary data.</text>
</comment>
<keyword evidence="1" id="KW-0812">Transmembrane</keyword>
<evidence type="ECO:0000313" key="3">
    <source>
        <dbReference type="Proteomes" id="UP000217944"/>
    </source>
</evidence>
<dbReference type="EMBL" id="BDME01000002">
    <property type="protein sequence ID" value="GAX87819.1"/>
    <property type="molecule type" value="Genomic_DNA"/>
</dbReference>
<dbReference type="RefSeq" id="WP_096259282.1">
    <property type="nucleotide sequence ID" value="NZ_BDME01000002.1"/>
</dbReference>
<proteinExistence type="predicted"/>
<keyword evidence="1" id="KW-0472">Membrane</keyword>
<feature type="transmembrane region" description="Helical" evidence="1">
    <location>
        <begin position="6"/>
        <end position="25"/>
    </location>
</feature>
<dbReference type="OrthoDB" id="5373037at2"/>
<keyword evidence="1" id="KW-1133">Transmembrane helix</keyword>
<sequence length="224" mass="25690">MRVFVSLILTLFFYSLIVYFFFLIFNKPKPKQEVLIHTAIVLQNKTKSVINNHAKKTEIPKKKSVKKTVKTVKKVKKGSKSAFTKGGEVNFNDIFKNVKYNVDSKKLHQKKQLEMSRFKGIEKNLKKVKLINFDISYTNSGGSVSDKDIENIIAKKLSPIWDSISNIAGEYAKINIIFNGTVNVNIIESNLPDDKQNLLIEKIKDLKFDKNFNITVKFITKANK</sequence>
<evidence type="ECO:0000256" key="1">
    <source>
        <dbReference type="SAM" id="Phobius"/>
    </source>
</evidence>
<reference evidence="2 3" key="1">
    <citation type="journal article" date="2017" name="Syst. Appl. Microbiol.">
        <title>Lebetimonas natsushimae sp. nov., a novel strictly anaerobic, moderately thermophilic chemoautotroph isolated from a deep-sea hydrothermal vent polychaete nest in the Mid-Okinawa Trough.</title>
        <authorList>
            <person name="Nagata R."/>
            <person name="Takaki Y."/>
            <person name="Tame A."/>
            <person name="Nunoura T."/>
            <person name="Muto H."/>
            <person name="Mino S."/>
            <person name="Sawayama S."/>
            <person name="Takai K."/>
            <person name="Nakagawa S."/>
        </authorList>
    </citation>
    <scope>NUCLEOTIDE SEQUENCE [LARGE SCALE GENOMIC DNA]</scope>
    <source>
        <strain evidence="2 3">HS1857</strain>
    </source>
</reference>
<name>A0A292YF13_9BACT</name>